<evidence type="ECO:0000313" key="11">
    <source>
        <dbReference type="Proteomes" id="UP001222932"/>
    </source>
</evidence>
<feature type="compositionally biased region" description="Polar residues" evidence="8">
    <location>
        <begin position="918"/>
        <end position="930"/>
    </location>
</feature>
<feature type="region of interest" description="Disordered" evidence="8">
    <location>
        <begin position="816"/>
        <end position="858"/>
    </location>
</feature>
<keyword evidence="11" id="KW-1185">Reference proteome</keyword>
<dbReference type="PANTHER" id="PTHR13140:SF706">
    <property type="entry name" value="DILUTE CLASS UNCONVENTIONAL MYOSIN, ISOFORM C"/>
    <property type="match status" value="1"/>
</dbReference>
<dbReference type="AlphaFoldDB" id="A0AAD3TSA1"/>
<dbReference type="SUPFAM" id="SSF52540">
    <property type="entry name" value="P-loop containing nucleoside triphosphate hydrolases"/>
    <property type="match status" value="1"/>
</dbReference>
<evidence type="ECO:0000256" key="5">
    <source>
        <dbReference type="ARBA" id="ARBA00023203"/>
    </source>
</evidence>
<evidence type="ECO:0000256" key="3">
    <source>
        <dbReference type="ARBA" id="ARBA00023123"/>
    </source>
</evidence>
<name>A0AAD3TSA1_9TREE</name>
<feature type="domain" description="Myosin motor" evidence="9">
    <location>
        <begin position="11"/>
        <end position="639"/>
    </location>
</feature>
<dbReference type="InterPro" id="IPR001609">
    <property type="entry name" value="Myosin_head_motor_dom-like"/>
</dbReference>
<dbReference type="Gene3D" id="1.20.58.530">
    <property type="match status" value="1"/>
</dbReference>
<evidence type="ECO:0000256" key="4">
    <source>
        <dbReference type="ARBA" id="ARBA00023175"/>
    </source>
</evidence>
<dbReference type="GO" id="GO:0005737">
    <property type="term" value="C:cytoplasm"/>
    <property type="evidence" value="ECO:0007669"/>
    <property type="project" value="TreeGrafter"/>
</dbReference>
<gene>
    <name evidence="10" type="ORF">CspeluHIS016_0209780</name>
</gene>
<keyword evidence="3 6" id="KW-0518">Myosin</keyword>
<dbReference type="EMBL" id="BTCM01000002">
    <property type="protein sequence ID" value="GMK55922.1"/>
    <property type="molecule type" value="Genomic_DNA"/>
</dbReference>
<evidence type="ECO:0000256" key="8">
    <source>
        <dbReference type="SAM" id="MobiDB-lite"/>
    </source>
</evidence>
<evidence type="ECO:0000259" key="9">
    <source>
        <dbReference type="PROSITE" id="PS51456"/>
    </source>
</evidence>
<dbReference type="SMART" id="SM00015">
    <property type="entry name" value="IQ"/>
    <property type="match status" value="2"/>
</dbReference>
<reference evidence="10" key="2">
    <citation type="submission" date="2023-06" db="EMBL/GenBank/DDBJ databases">
        <authorList>
            <person name="Kobayashi Y."/>
            <person name="Kayamori A."/>
            <person name="Aoki K."/>
            <person name="Shiwa Y."/>
            <person name="Fujita N."/>
            <person name="Sugita T."/>
            <person name="Iwasaki W."/>
            <person name="Tanaka N."/>
            <person name="Takashima M."/>
        </authorList>
    </citation>
    <scope>NUCLEOTIDE SEQUENCE</scope>
    <source>
        <strain evidence="10">HIS016</strain>
    </source>
</reference>
<evidence type="ECO:0000256" key="1">
    <source>
        <dbReference type="ARBA" id="ARBA00022741"/>
    </source>
</evidence>
<dbReference type="GO" id="GO:0051015">
    <property type="term" value="F:actin filament binding"/>
    <property type="evidence" value="ECO:0007669"/>
    <property type="project" value="TreeGrafter"/>
</dbReference>
<feature type="binding site" evidence="6">
    <location>
        <begin position="106"/>
        <end position="113"/>
    </location>
    <ligand>
        <name>ATP</name>
        <dbReference type="ChEBI" id="CHEBI:30616"/>
    </ligand>
</feature>
<dbReference type="CDD" id="cd23767">
    <property type="entry name" value="IQCD"/>
    <property type="match status" value="1"/>
</dbReference>
<feature type="compositionally biased region" description="Basic and acidic residues" evidence="8">
    <location>
        <begin position="817"/>
        <end position="828"/>
    </location>
</feature>
<dbReference type="Proteomes" id="UP001222932">
    <property type="component" value="Unassembled WGS sequence"/>
</dbReference>
<dbReference type="GO" id="GO:0007015">
    <property type="term" value="P:actin filament organization"/>
    <property type="evidence" value="ECO:0007669"/>
    <property type="project" value="TreeGrafter"/>
</dbReference>
<protein>
    <recommendedName>
        <fullName evidence="9">Myosin motor domain-containing protein</fullName>
    </recommendedName>
</protein>
<evidence type="ECO:0000256" key="6">
    <source>
        <dbReference type="PROSITE-ProRule" id="PRU00782"/>
    </source>
</evidence>
<keyword evidence="5 6" id="KW-0009">Actin-binding</keyword>
<keyword evidence="1 6" id="KW-0547">Nucleotide-binding</keyword>
<feature type="region of interest" description="Disordered" evidence="8">
    <location>
        <begin position="916"/>
        <end position="942"/>
    </location>
</feature>
<dbReference type="GO" id="GO:0005524">
    <property type="term" value="F:ATP binding"/>
    <property type="evidence" value="ECO:0007669"/>
    <property type="project" value="UniProtKB-UniRule"/>
</dbReference>
<dbReference type="SMART" id="SM00242">
    <property type="entry name" value="MYSc"/>
    <property type="match status" value="1"/>
</dbReference>
<feature type="compositionally biased region" description="Polar residues" evidence="8">
    <location>
        <begin position="829"/>
        <end position="840"/>
    </location>
</feature>
<dbReference type="PROSITE" id="PS51456">
    <property type="entry name" value="MYOSIN_MOTOR"/>
    <property type="match status" value="1"/>
</dbReference>
<accession>A0AAD3TSA1</accession>
<feature type="coiled-coil region" evidence="7">
    <location>
        <begin position="694"/>
        <end position="744"/>
    </location>
</feature>
<evidence type="ECO:0000256" key="7">
    <source>
        <dbReference type="SAM" id="Coils"/>
    </source>
</evidence>
<dbReference type="Gene3D" id="1.20.120.720">
    <property type="entry name" value="Myosin VI head, motor domain, U50 subdomain"/>
    <property type="match status" value="1"/>
</dbReference>
<keyword evidence="7" id="KW-0175">Coiled coil</keyword>
<keyword evidence="2 6" id="KW-0067">ATP-binding</keyword>
<dbReference type="Pfam" id="PF00063">
    <property type="entry name" value="Myosin_head"/>
    <property type="match status" value="2"/>
</dbReference>
<feature type="region of interest" description="Actin-binding" evidence="6">
    <location>
        <begin position="519"/>
        <end position="541"/>
    </location>
</feature>
<dbReference type="Gene3D" id="3.40.850.10">
    <property type="entry name" value="Kinesin motor domain"/>
    <property type="match status" value="2"/>
</dbReference>
<dbReference type="GO" id="GO:0016020">
    <property type="term" value="C:membrane"/>
    <property type="evidence" value="ECO:0007669"/>
    <property type="project" value="TreeGrafter"/>
</dbReference>
<dbReference type="InterPro" id="IPR027417">
    <property type="entry name" value="P-loop_NTPase"/>
</dbReference>
<dbReference type="PROSITE" id="PS50096">
    <property type="entry name" value="IQ"/>
    <property type="match status" value="1"/>
</dbReference>
<dbReference type="Gene3D" id="1.20.5.190">
    <property type="match status" value="1"/>
</dbReference>
<evidence type="ECO:0000256" key="2">
    <source>
        <dbReference type="ARBA" id="ARBA00022840"/>
    </source>
</evidence>
<dbReference type="GO" id="GO:0016459">
    <property type="term" value="C:myosin complex"/>
    <property type="evidence" value="ECO:0007669"/>
    <property type="project" value="UniProtKB-KW"/>
</dbReference>
<comment type="similarity">
    <text evidence="6">Belongs to the TRAFAC class myosin-kinesin ATPase superfamily. Myosin family.</text>
</comment>
<sequence length="1258" mass="136430">MATLPPTAIANVLDDLAALQDQSSESLTEALYTCHQAHQVYTHCGAVIVALNPFETVPGLYGSQVQRSFHNSSPPKQPPHVYAVGENAYRALLTGDKRNQTIVITGESGSGKTISCNHIIDYLAARGQAEEGLSEKLTNAGAVLEAFGNAPTARNHNSSRYAKVVNIHFGPNGGAIGASVSTFLLERGRVTDENPFHIITALRQHDATGASDRFDSVCKALVDVGIDTEAQGRIWEVLRGIDQLMQGDDVGAAKSFGNDAFNLREAIRNRTVKVGSDVFNKQREGAELQAARHGLVRSLYVWLFDWIVQRINVALGAPSADYPCISLVDIFGFESFDGRNSLAQFLINWANEQLLCHLSQDMLEHEADQYAAEGIKIDRPPQLPSCLPLLVGTPGKLGQPPQPGISSLLDDETRRLGLGMKNVTDEGFASNIAIECSHHQGYLRALAAHEFKVAHYAADVSYDSRGFLAANSERVDVKLLEALDKGEAFVRTLVESKLPSNNTRQNPFTSVVTSFRQSIQKLDALLASTHVHYVHCIKPNEKAMPRLFEHDRVQLQMEATGVAHISRFARAHGPLKIPREEMSFYALLLGSGFNNAELPTVVARLNELAADADGMGVQLGSKHVFFRSQSMQRIQDALEPQLASIKSFQMAARMSIARRSFLATRGAAVRIQSHTRGHFARKEFKIKLEEARAVAAAKAAAEKAAAEKAAAEKAAAEKAAAEKAAAEKAAAEKAAAEKAAAEKAAAVKAAAEKAAAEQAVNERVAVEEAAAEPAAEEAQYAREIPLEPVEDVVNTQPNGVPAVVVAAALPIESPEVDSGRLEAEDGRPSTRTPDTVGSCSTAPTTVPVTPPKHRPRDLSHARLSSSESFLLENFEHPSIDVDSVVIDNNQAADISRDSYDSTGQYSVTNSILGDYDETTSSSIPTSNTHSDPPASALRDIKGNPLTDSSSIAQLVSHLLHAANDFDSAKRVGLVLGSVIRWYDAARRRYIPEIISAQFLSAAQSSVRRQSEIPQLWCTAAMAHTFRLQLSPTHQMVKQLDRLQDSALDIILQKVYGIAELAIKAAIAPDSARRMSPGRPILDTLWDDMSEFSDVVRDMTGRTILDRMFQILITRMLTRKIKKAEAAHVLGSLGWICEWREEVGLNESPIESVALLMLSFLADIEILGDEEQLLDLEQSMDRLLSARFSESAPTKAANAALRQIADAPPSNLATQLGAALNDVDMDESAGDAADRLGEHVISKKHVYAFLAWVGRVGKQ</sequence>
<dbReference type="PRINTS" id="PR00193">
    <property type="entry name" value="MYOSINHEAVY"/>
</dbReference>
<dbReference type="InterPro" id="IPR000048">
    <property type="entry name" value="IQ_motif_EF-hand-BS"/>
</dbReference>
<dbReference type="Pfam" id="PF00612">
    <property type="entry name" value="IQ"/>
    <property type="match status" value="1"/>
</dbReference>
<reference evidence="10" key="1">
    <citation type="journal article" date="2023" name="BMC Genomics">
        <title>Chromosome-level genome assemblies of Cutaneotrichosporon spp. (Trichosporonales, Basidiomycota) reveal imbalanced evolution between nucleotide sequences and chromosome synteny.</title>
        <authorList>
            <person name="Kobayashi Y."/>
            <person name="Kayamori A."/>
            <person name="Aoki K."/>
            <person name="Shiwa Y."/>
            <person name="Matsutani M."/>
            <person name="Fujita N."/>
            <person name="Sugita T."/>
            <person name="Iwasaki W."/>
            <person name="Tanaka N."/>
            <person name="Takashima M."/>
        </authorList>
    </citation>
    <scope>NUCLEOTIDE SEQUENCE</scope>
    <source>
        <strain evidence="10">HIS016</strain>
    </source>
</reference>
<dbReference type="GO" id="GO:0000146">
    <property type="term" value="F:microfilament motor activity"/>
    <property type="evidence" value="ECO:0007669"/>
    <property type="project" value="TreeGrafter"/>
</dbReference>
<dbReference type="CDD" id="cd00124">
    <property type="entry name" value="MYSc"/>
    <property type="match status" value="1"/>
</dbReference>
<comment type="caution">
    <text evidence="10">The sequence shown here is derived from an EMBL/GenBank/DDBJ whole genome shotgun (WGS) entry which is preliminary data.</text>
</comment>
<keyword evidence="4 6" id="KW-0505">Motor protein</keyword>
<organism evidence="10 11">
    <name type="scientific">Cutaneotrichosporon spelunceum</name>
    <dbReference type="NCBI Taxonomy" id="1672016"/>
    <lineage>
        <taxon>Eukaryota</taxon>
        <taxon>Fungi</taxon>
        <taxon>Dikarya</taxon>
        <taxon>Basidiomycota</taxon>
        <taxon>Agaricomycotina</taxon>
        <taxon>Tremellomycetes</taxon>
        <taxon>Trichosporonales</taxon>
        <taxon>Trichosporonaceae</taxon>
        <taxon>Cutaneotrichosporon</taxon>
    </lineage>
</organism>
<dbReference type="PANTHER" id="PTHR13140">
    <property type="entry name" value="MYOSIN"/>
    <property type="match status" value="1"/>
</dbReference>
<evidence type="ECO:0000313" key="10">
    <source>
        <dbReference type="EMBL" id="GMK55922.1"/>
    </source>
</evidence>
<proteinExistence type="inferred from homology"/>
<dbReference type="InterPro" id="IPR036961">
    <property type="entry name" value="Kinesin_motor_dom_sf"/>
</dbReference>